<evidence type="ECO:0000259" key="4">
    <source>
        <dbReference type="PROSITE" id="PS51733"/>
    </source>
</evidence>
<evidence type="ECO:0000256" key="1">
    <source>
        <dbReference type="ARBA" id="ARBA00022598"/>
    </source>
</evidence>
<dbReference type="InterPro" id="IPR003142">
    <property type="entry name" value="BPL_C"/>
</dbReference>
<name>A0A328Q3W7_9EURY</name>
<proteinExistence type="inferred from homology"/>
<dbReference type="Pfam" id="PF03099">
    <property type="entry name" value="BPL_LplA_LipB"/>
    <property type="match status" value="1"/>
</dbReference>
<evidence type="ECO:0000313" key="5">
    <source>
        <dbReference type="EMBL" id="RAP02997.1"/>
    </source>
</evidence>
<dbReference type="SUPFAM" id="SSF50037">
    <property type="entry name" value="C-terminal domain of transcriptional repressors"/>
    <property type="match status" value="1"/>
</dbReference>
<dbReference type="CDD" id="cd16442">
    <property type="entry name" value="BPL"/>
    <property type="match status" value="1"/>
</dbReference>
<evidence type="ECO:0000256" key="3">
    <source>
        <dbReference type="ARBA" id="ARBA00022840"/>
    </source>
</evidence>
<gene>
    <name evidence="5" type="ORF">CA615_04565</name>
</gene>
<sequence>MIRKKILKNIENEYITESDLLKKLDITHEKLKQHLLDLKEAGYLIKIDAEKGYKLESIPDILEPFEISRGLDTNYIGHSIHLYKELESTNTTAKKFVEQDAKEGTIIIAESQTAGRTRKHDGWVSPEGGIYMTMILRPEVSLKEASKLTIVTGVAIAKTLHDVFDIDVGIKWPNDLLIGNKKICGILTEAVTDYDEIKAVLVGIGVDVNFDEDKLPDKLKDVATSVKAELDTEYNRAEIIKEFFKVFEELYEQYKKHDFKYIVSEWRRLSTTTGNRVKVYTGRKVIYADAVGITNEGALIIEHEDGKLEKVISGEIEIIDDE</sequence>
<keyword evidence="1 5" id="KW-0436">Ligase</keyword>
<dbReference type="Gene3D" id="2.30.30.100">
    <property type="match status" value="1"/>
</dbReference>
<dbReference type="InterPro" id="IPR004408">
    <property type="entry name" value="Biotin_CoA_COase_ligase"/>
</dbReference>
<dbReference type="Pfam" id="PF02237">
    <property type="entry name" value="BPL_C"/>
    <property type="match status" value="1"/>
</dbReference>
<dbReference type="Gene3D" id="1.10.10.10">
    <property type="entry name" value="Winged helix-like DNA-binding domain superfamily/Winged helix DNA-binding domain"/>
    <property type="match status" value="1"/>
</dbReference>
<dbReference type="Proteomes" id="UP000248557">
    <property type="component" value="Unassembled WGS sequence"/>
</dbReference>
<evidence type="ECO:0000256" key="2">
    <source>
        <dbReference type="ARBA" id="ARBA00022741"/>
    </source>
</evidence>
<dbReference type="GO" id="GO:0005524">
    <property type="term" value="F:ATP binding"/>
    <property type="evidence" value="ECO:0007669"/>
    <property type="project" value="UniProtKB-KW"/>
</dbReference>
<keyword evidence="3" id="KW-0067">ATP-binding</keyword>
<dbReference type="NCBIfam" id="TIGR00121">
    <property type="entry name" value="birA_ligase"/>
    <property type="match status" value="1"/>
</dbReference>
<dbReference type="InterPro" id="IPR004143">
    <property type="entry name" value="BPL_LPL_catalytic"/>
</dbReference>
<feature type="domain" description="BPL/LPL catalytic" evidence="4">
    <location>
        <begin position="56"/>
        <end position="255"/>
    </location>
</feature>
<dbReference type="SUPFAM" id="SSF55681">
    <property type="entry name" value="Class II aaRS and biotin synthetases"/>
    <property type="match status" value="1"/>
</dbReference>
<evidence type="ECO:0000313" key="6">
    <source>
        <dbReference type="Proteomes" id="UP000248557"/>
    </source>
</evidence>
<dbReference type="Gene3D" id="3.30.930.10">
    <property type="entry name" value="Bira Bifunctional Protein, Domain 2"/>
    <property type="match status" value="1"/>
</dbReference>
<organism evidence="5 6">
    <name type="scientific">Methanosphaera stadtmanae</name>
    <dbReference type="NCBI Taxonomy" id="2317"/>
    <lineage>
        <taxon>Archaea</taxon>
        <taxon>Methanobacteriati</taxon>
        <taxon>Methanobacteriota</taxon>
        <taxon>Methanomada group</taxon>
        <taxon>Methanobacteria</taxon>
        <taxon>Methanobacteriales</taxon>
        <taxon>Methanobacteriaceae</taxon>
        <taxon>Methanosphaera</taxon>
    </lineage>
</organism>
<dbReference type="InterPro" id="IPR030855">
    <property type="entry name" value="Bifunct_BirA"/>
</dbReference>
<dbReference type="GO" id="GO:0005737">
    <property type="term" value="C:cytoplasm"/>
    <property type="evidence" value="ECO:0007669"/>
    <property type="project" value="TreeGrafter"/>
</dbReference>
<dbReference type="GO" id="GO:0006355">
    <property type="term" value="P:regulation of DNA-templated transcription"/>
    <property type="evidence" value="ECO:0007669"/>
    <property type="project" value="InterPro"/>
</dbReference>
<dbReference type="HAMAP" id="MF_00978">
    <property type="entry name" value="Bifunct_BirA"/>
    <property type="match status" value="1"/>
</dbReference>
<dbReference type="RefSeq" id="WP_112149568.1">
    <property type="nucleotide sequence ID" value="NZ_CATZXA010000171.1"/>
</dbReference>
<dbReference type="PANTHER" id="PTHR12835">
    <property type="entry name" value="BIOTIN PROTEIN LIGASE"/>
    <property type="match status" value="1"/>
</dbReference>
<reference evidence="5 6" key="1">
    <citation type="submission" date="2017-05" db="EMBL/GenBank/DDBJ databases">
        <title>Host range expansion of the Methanosphaera genus to humans and monogastric animals involves recent and extensive reduction in genome content.</title>
        <authorList>
            <person name="Hoedt E.C."/>
            <person name="Volmer J.G."/>
            <person name="Parks D.H."/>
            <person name="Rosewarne C.P."/>
            <person name="Denman S.E."/>
            <person name="Mcsweeney C.S."/>
            <person name="O Cuiv P."/>
            <person name="Hugenholtz P."/>
            <person name="Tyson G.W."/>
            <person name="Morrison M."/>
        </authorList>
    </citation>
    <scope>NUCLEOTIDE SEQUENCE [LARGE SCALE GENOMIC DNA]</scope>
    <source>
        <strain evidence="5 6">PA5</strain>
    </source>
</reference>
<dbReference type="PROSITE" id="PS51733">
    <property type="entry name" value="BPL_LPL_CATALYTIC"/>
    <property type="match status" value="1"/>
</dbReference>
<dbReference type="AlphaFoldDB" id="A0A328Q3W7"/>
<dbReference type="EMBL" id="NGJK01000055">
    <property type="protein sequence ID" value="RAP02997.1"/>
    <property type="molecule type" value="Genomic_DNA"/>
</dbReference>
<dbReference type="InterPro" id="IPR036388">
    <property type="entry name" value="WH-like_DNA-bd_sf"/>
</dbReference>
<dbReference type="InterPro" id="IPR008988">
    <property type="entry name" value="Transcriptional_repressor_C"/>
</dbReference>
<keyword evidence="2" id="KW-0547">Nucleotide-binding</keyword>
<dbReference type="SUPFAM" id="SSF46785">
    <property type="entry name" value="Winged helix' DNA-binding domain"/>
    <property type="match status" value="1"/>
</dbReference>
<comment type="caution">
    <text evidence="5">The sequence shown here is derived from an EMBL/GenBank/DDBJ whole genome shotgun (WGS) entry which is preliminary data.</text>
</comment>
<dbReference type="GO" id="GO:0004077">
    <property type="term" value="F:biotin--[biotin carboxyl-carrier protein] ligase activity"/>
    <property type="evidence" value="ECO:0007669"/>
    <property type="project" value="InterPro"/>
</dbReference>
<dbReference type="InterPro" id="IPR045864">
    <property type="entry name" value="aa-tRNA-synth_II/BPL/LPL"/>
</dbReference>
<dbReference type="InterPro" id="IPR036390">
    <property type="entry name" value="WH_DNA-bd_sf"/>
</dbReference>
<protein>
    <submittedName>
        <fullName evidence="5">Biotin--[acetyl-CoA-carboxylase] ligase</fullName>
    </submittedName>
</protein>
<dbReference type="PANTHER" id="PTHR12835:SF5">
    <property type="entry name" value="BIOTIN--PROTEIN LIGASE"/>
    <property type="match status" value="1"/>
</dbReference>
<accession>A0A328Q3W7</accession>